<dbReference type="EMBL" id="GBRH01226653">
    <property type="protein sequence ID" value="JAD71242.1"/>
    <property type="molecule type" value="Transcribed_RNA"/>
</dbReference>
<sequence length="74" mass="8395">MYGRDTGGCLAYIYIYPYLTYGSDVATLHRKNEKKRVTWPHSSAKKKKNGVTWLQALVVRRRWTFGGSAGGDVL</sequence>
<protein>
    <submittedName>
        <fullName evidence="1">Uncharacterized protein</fullName>
    </submittedName>
</protein>
<organism evidence="1">
    <name type="scientific">Arundo donax</name>
    <name type="common">Giant reed</name>
    <name type="synonym">Donax arundinaceus</name>
    <dbReference type="NCBI Taxonomy" id="35708"/>
    <lineage>
        <taxon>Eukaryota</taxon>
        <taxon>Viridiplantae</taxon>
        <taxon>Streptophyta</taxon>
        <taxon>Embryophyta</taxon>
        <taxon>Tracheophyta</taxon>
        <taxon>Spermatophyta</taxon>
        <taxon>Magnoliopsida</taxon>
        <taxon>Liliopsida</taxon>
        <taxon>Poales</taxon>
        <taxon>Poaceae</taxon>
        <taxon>PACMAD clade</taxon>
        <taxon>Arundinoideae</taxon>
        <taxon>Arundineae</taxon>
        <taxon>Arundo</taxon>
    </lineage>
</organism>
<dbReference type="AlphaFoldDB" id="A0A0A9CI88"/>
<reference evidence="1" key="2">
    <citation type="journal article" date="2015" name="Data Brief">
        <title>Shoot transcriptome of the giant reed, Arundo donax.</title>
        <authorList>
            <person name="Barrero R.A."/>
            <person name="Guerrero F.D."/>
            <person name="Moolhuijzen P."/>
            <person name="Goolsby J.A."/>
            <person name="Tidwell J."/>
            <person name="Bellgard S.E."/>
            <person name="Bellgard M.I."/>
        </authorList>
    </citation>
    <scope>NUCLEOTIDE SEQUENCE</scope>
    <source>
        <tissue evidence="1">Shoot tissue taken approximately 20 cm above the soil surface</tissue>
    </source>
</reference>
<evidence type="ECO:0000313" key="1">
    <source>
        <dbReference type="EMBL" id="JAD71242.1"/>
    </source>
</evidence>
<proteinExistence type="predicted"/>
<reference evidence="1" key="1">
    <citation type="submission" date="2014-09" db="EMBL/GenBank/DDBJ databases">
        <authorList>
            <person name="Magalhaes I.L.F."/>
            <person name="Oliveira U."/>
            <person name="Santos F.R."/>
            <person name="Vidigal T.H.D.A."/>
            <person name="Brescovit A.D."/>
            <person name="Santos A.J."/>
        </authorList>
    </citation>
    <scope>NUCLEOTIDE SEQUENCE</scope>
    <source>
        <tissue evidence="1">Shoot tissue taken approximately 20 cm above the soil surface</tissue>
    </source>
</reference>
<accession>A0A0A9CI88</accession>
<name>A0A0A9CI88_ARUDO</name>